<reference evidence="1 2" key="2">
    <citation type="submission" date="2016-05" db="EMBL/GenBank/DDBJ databases">
        <title>Lineage-specific infection strategies underlie the spectrum of fungal disease in amphibians.</title>
        <authorList>
            <person name="Cuomo C.A."/>
            <person name="Farrer R.A."/>
            <person name="James T."/>
            <person name="Longcore J."/>
            <person name="Birren B."/>
        </authorList>
    </citation>
    <scope>NUCLEOTIDE SEQUENCE [LARGE SCALE GENOMIC DNA]</scope>
    <source>
        <strain evidence="1 2">JEL423</strain>
    </source>
</reference>
<organism evidence="1 2">
    <name type="scientific">Batrachochytrium dendrobatidis (strain JEL423)</name>
    <dbReference type="NCBI Taxonomy" id="403673"/>
    <lineage>
        <taxon>Eukaryota</taxon>
        <taxon>Fungi</taxon>
        <taxon>Fungi incertae sedis</taxon>
        <taxon>Chytridiomycota</taxon>
        <taxon>Chytridiomycota incertae sedis</taxon>
        <taxon>Chytridiomycetes</taxon>
        <taxon>Rhizophydiales</taxon>
        <taxon>Rhizophydiales incertae sedis</taxon>
        <taxon>Batrachochytrium</taxon>
    </lineage>
</organism>
<sequence length="260" mass="29590">MYAPNAAPTNAKKYFKPAIFTRLRKWFQRLFSPCGSSPEPEPESERAVVPVTKAAAPKTINVDKLESHLSPQSTLVSLAPKCIERPKNDAVVNCPKLDSPKPLDDAKTREDALILDNGHSIPPFVFTWEEQYFSVTSHIQLDGAYPHPIVCEVSYSKGETIVLTPYKNDQQCVWYIIDSFMLHQIQADILKNPPQVPEGLGLESYEFVLQIFFKENDRKAPINTLNIWLNDVRTALNIYGIITNSYFSQYWLDNLSTYSF</sequence>
<dbReference type="Proteomes" id="UP000077115">
    <property type="component" value="Unassembled WGS sequence"/>
</dbReference>
<proteinExistence type="predicted"/>
<evidence type="ECO:0000313" key="2">
    <source>
        <dbReference type="Proteomes" id="UP000077115"/>
    </source>
</evidence>
<dbReference type="AlphaFoldDB" id="A0A177WCW1"/>
<evidence type="ECO:0000313" key="1">
    <source>
        <dbReference type="EMBL" id="OAJ37430.1"/>
    </source>
</evidence>
<dbReference type="VEuPathDB" id="FungiDB:BDEG_21448"/>
<gene>
    <name evidence="1" type="ORF">BDEG_21448</name>
</gene>
<name>A0A177WCW1_BATDL</name>
<accession>A0A177WCW1</accession>
<dbReference type="EMBL" id="DS022300">
    <property type="protein sequence ID" value="OAJ37430.1"/>
    <property type="molecule type" value="Genomic_DNA"/>
</dbReference>
<reference evidence="1 2" key="1">
    <citation type="submission" date="2006-10" db="EMBL/GenBank/DDBJ databases">
        <title>The Genome Sequence of Batrachochytrium dendrobatidis JEL423.</title>
        <authorList>
            <consortium name="The Broad Institute Genome Sequencing Platform"/>
            <person name="Birren B."/>
            <person name="Lander E."/>
            <person name="Galagan J."/>
            <person name="Cuomo C."/>
            <person name="Devon K."/>
            <person name="Jaffe D."/>
            <person name="Butler J."/>
            <person name="Alvarez P."/>
            <person name="Gnerre S."/>
            <person name="Grabherr M."/>
            <person name="Kleber M."/>
            <person name="Mauceli E."/>
            <person name="Brockman W."/>
            <person name="Young S."/>
            <person name="LaButti K."/>
            <person name="Sykes S."/>
            <person name="DeCaprio D."/>
            <person name="Crawford M."/>
            <person name="Koehrsen M."/>
            <person name="Engels R."/>
            <person name="Montgomery P."/>
            <person name="Pearson M."/>
            <person name="Howarth C."/>
            <person name="Larson L."/>
            <person name="White J."/>
            <person name="O'Leary S."/>
            <person name="Kodira C."/>
            <person name="Zeng Q."/>
            <person name="Yandava C."/>
            <person name="Alvarado L."/>
            <person name="Longcore J."/>
            <person name="James T."/>
        </authorList>
    </citation>
    <scope>NUCLEOTIDE SEQUENCE [LARGE SCALE GENOMIC DNA]</scope>
    <source>
        <strain evidence="1 2">JEL423</strain>
    </source>
</reference>
<protein>
    <submittedName>
        <fullName evidence="1">Uncharacterized protein</fullName>
    </submittedName>
</protein>